<dbReference type="EMBL" id="BSPL01000018">
    <property type="protein sequence ID" value="GLS71673.1"/>
    <property type="molecule type" value="Genomic_DNA"/>
</dbReference>
<accession>A0AA37TNQ8</accession>
<feature type="compositionally biased region" description="Polar residues" evidence="1">
    <location>
        <begin position="44"/>
        <end position="53"/>
    </location>
</feature>
<comment type="caution">
    <text evidence="2">The sequence shown here is derived from an EMBL/GenBank/DDBJ whole genome shotgun (WGS) entry which is preliminary data.</text>
</comment>
<organism evidence="2 3">
    <name type="scientific">Methylobacterium tardum</name>
    <dbReference type="NCBI Taxonomy" id="374432"/>
    <lineage>
        <taxon>Bacteria</taxon>
        <taxon>Pseudomonadati</taxon>
        <taxon>Pseudomonadota</taxon>
        <taxon>Alphaproteobacteria</taxon>
        <taxon>Hyphomicrobiales</taxon>
        <taxon>Methylobacteriaceae</taxon>
        <taxon>Methylobacterium</taxon>
    </lineage>
</organism>
<protein>
    <submittedName>
        <fullName evidence="2">Uncharacterized protein</fullName>
    </submittedName>
</protein>
<sequence length="84" mass="9019">MLAQCIDAEALAAVDAEDAVGRTDGCPDRTTDNGPERTGHLLTALSSGPSAALQTLRMDGRSEAERRQERESDRDPHDVFSCFG</sequence>
<evidence type="ECO:0000256" key="1">
    <source>
        <dbReference type="SAM" id="MobiDB-lite"/>
    </source>
</evidence>
<reference evidence="3" key="1">
    <citation type="journal article" date="2019" name="Int. J. Syst. Evol. Microbiol.">
        <title>The Global Catalogue of Microorganisms (GCM) 10K type strain sequencing project: providing services to taxonomists for standard genome sequencing and annotation.</title>
        <authorList>
            <consortium name="The Broad Institute Genomics Platform"/>
            <consortium name="The Broad Institute Genome Sequencing Center for Infectious Disease"/>
            <person name="Wu L."/>
            <person name="Ma J."/>
        </authorList>
    </citation>
    <scope>NUCLEOTIDE SEQUENCE [LARGE SCALE GENOMIC DNA]</scope>
    <source>
        <strain evidence="3">NBRC 103632</strain>
    </source>
</reference>
<dbReference type="AlphaFoldDB" id="A0AA37TNQ8"/>
<evidence type="ECO:0000313" key="3">
    <source>
        <dbReference type="Proteomes" id="UP001157440"/>
    </source>
</evidence>
<gene>
    <name evidence="2" type="ORF">GCM10007890_36860</name>
</gene>
<feature type="compositionally biased region" description="Basic and acidic residues" evidence="1">
    <location>
        <begin position="58"/>
        <end position="78"/>
    </location>
</feature>
<evidence type="ECO:0000313" key="2">
    <source>
        <dbReference type="EMBL" id="GLS71673.1"/>
    </source>
</evidence>
<feature type="compositionally biased region" description="Basic and acidic residues" evidence="1">
    <location>
        <begin position="20"/>
        <end position="39"/>
    </location>
</feature>
<dbReference type="Proteomes" id="UP001157440">
    <property type="component" value="Unassembled WGS sequence"/>
</dbReference>
<keyword evidence="3" id="KW-1185">Reference proteome</keyword>
<proteinExistence type="predicted"/>
<feature type="region of interest" description="Disordered" evidence="1">
    <location>
        <begin position="20"/>
        <end position="84"/>
    </location>
</feature>
<name>A0AA37TNQ8_9HYPH</name>